<reference evidence="1" key="1">
    <citation type="submission" date="2014-09" db="EMBL/GenBank/DDBJ databases">
        <authorList>
            <person name="Magalhaes I.L.F."/>
            <person name="Oliveira U."/>
            <person name="Santos F.R."/>
            <person name="Vidigal T.H.D.A."/>
            <person name="Brescovit A.D."/>
            <person name="Santos A.J."/>
        </authorList>
    </citation>
    <scope>NUCLEOTIDE SEQUENCE</scope>
    <source>
        <tissue evidence="1">Shoot tissue taken approximately 20 cm above the soil surface</tissue>
    </source>
</reference>
<sequence>MERFSQDIVRLQLKLSTTQIMIPGCYLHLQELAVKGLA</sequence>
<dbReference type="AlphaFoldDB" id="A0A0A9EK46"/>
<reference evidence="1" key="2">
    <citation type="journal article" date="2015" name="Data Brief">
        <title>Shoot transcriptome of the giant reed, Arundo donax.</title>
        <authorList>
            <person name="Barrero R.A."/>
            <person name="Guerrero F.D."/>
            <person name="Moolhuijzen P."/>
            <person name="Goolsby J.A."/>
            <person name="Tidwell J."/>
            <person name="Bellgard S.E."/>
            <person name="Bellgard M.I."/>
        </authorList>
    </citation>
    <scope>NUCLEOTIDE SEQUENCE</scope>
    <source>
        <tissue evidence="1">Shoot tissue taken approximately 20 cm above the soil surface</tissue>
    </source>
</reference>
<dbReference type="EMBL" id="GBRH01196811">
    <property type="protein sequence ID" value="JAE01085.1"/>
    <property type="molecule type" value="Transcribed_RNA"/>
</dbReference>
<name>A0A0A9EK46_ARUDO</name>
<accession>A0A0A9EK46</accession>
<protein>
    <submittedName>
        <fullName evidence="1">Chr31</fullName>
    </submittedName>
</protein>
<evidence type="ECO:0000313" key="1">
    <source>
        <dbReference type="EMBL" id="JAE01085.1"/>
    </source>
</evidence>
<proteinExistence type="predicted"/>
<organism evidence="1">
    <name type="scientific">Arundo donax</name>
    <name type="common">Giant reed</name>
    <name type="synonym">Donax arundinaceus</name>
    <dbReference type="NCBI Taxonomy" id="35708"/>
    <lineage>
        <taxon>Eukaryota</taxon>
        <taxon>Viridiplantae</taxon>
        <taxon>Streptophyta</taxon>
        <taxon>Embryophyta</taxon>
        <taxon>Tracheophyta</taxon>
        <taxon>Spermatophyta</taxon>
        <taxon>Magnoliopsida</taxon>
        <taxon>Liliopsida</taxon>
        <taxon>Poales</taxon>
        <taxon>Poaceae</taxon>
        <taxon>PACMAD clade</taxon>
        <taxon>Arundinoideae</taxon>
        <taxon>Arundineae</taxon>
        <taxon>Arundo</taxon>
    </lineage>
</organism>